<accession>A0AAN6PI58</accession>
<comment type="caution">
    <text evidence="1">The sequence shown here is derived from an EMBL/GenBank/DDBJ whole genome shotgun (WGS) entry which is preliminary data.</text>
</comment>
<dbReference type="AlphaFoldDB" id="A0AAN6PI58"/>
<keyword evidence="2" id="KW-1185">Reference proteome</keyword>
<dbReference type="InterPro" id="IPR038883">
    <property type="entry name" value="AN11006-like"/>
</dbReference>
<name>A0AAN6PI58_9PEZI</name>
<proteinExistence type="predicted"/>
<organism evidence="1 2">
    <name type="scientific">Parachaetomium inaequale</name>
    <dbReference type="NCBI Taxonomy" id="2588326"/>
    <lineage>
        <taxon>Eukaryota</taxon>
        <taxon>Fungi</taxon>
        <taxon>Dikarya</taxon>
        <taxon>Ascomycota</taxon>
        <taxon>Pezizomycotina</taxon>
        <taxon>Sordariomycetes</taxon>
        <taxon>Sordariomycetidae</taxon>
        <taxon>Sordariales</taxon>
        <taxon>Chaetomiaceae</taxon>
        <taxon>Parachaetomium</taxon>
    </lineage>
</organism>
<evidence type="ECO:0000313" key="2">
    <source>
        <dbReference type="Proteomes" id="UP001303115"/>
    </source>
</evidence>
<reference evidence="2" key="1">
    <citation type="journal article" date="2023" name="Mol. Phylogenet. Evol.">
        <title>Genome-scale phylogeny and comparative genomics of the fungal order Sordariales.</title>
        <authorList>
            <person name="Hensen N."/>
            <person name="Bonometti L."/>
            <person name="Westerberg I."/>
            <person name="Brannstrom I.O."/>
            <person name="Guillou S."/>
            <person name="Cros-Aarteil S."/>
            <person name="Calhoun S."/>
            <person name="Haridas S."/>
            <person name="Kuo A."/>
            <person name="Mondo S."/>
            <person name="Pangilinan J."/>
            <person name="Riley R."/>
            <person name="LaButti K."/>
            <person name="Andreopoulos B."/>
            <person name="Lipzen A."/>
            <person name="Chen C."/>
            <person name="Yan M."/>
            <person name="Daum C."/>
            <person name="Ng V."/>
            <person name="Clum A."/>
            <person name="Steindorff A."/>
            <person name="Ohm R.A."/>
            <person name="Martin F."/>
            <person name="Silar P."/>
            <person name="Natvig D.O."/>
            <person name="Lalanne C."/>
            <person name="Gautier V."/>
            <person name="Ament-Velasquez S.L."/>
            <person name="Kruys A."/>
            <person name="Hutchinson M.I."/>
            <person name="Powell A.J."/>
            <person name="Barry K."/>
            <person name="Miller A.N."/>
            <person name="Grigoriev I.V."/>
            <person name="Debuchy R."/>
            <person name="Gladieux P."/>
            <person name="Hiltunen Thoren M."/>
            <person name="Johannesson H."/>
        </authorList>
    </citation>
    <scope>NUCLEOTIDE SEQUENCE [LARGE SCALE GENOMIC DNA]</scope>
    <source>
        <strain evidence="2">CBS 284.82</strain>
    </source>
</reference>
<evidence type="ECO:0008006" key="3">
    <source>
        <dbReference type="Google" id="ProtNLM"/>
    </source>
</evidence>
<dbReference type="Proteomes" id="UP001303115">
    <property type="component" value="Unassembled WGS sequence"/>
</dbReference>
<dbReference type="PANTHER" id="PTHR42085:SF6">
    <property type="entry name" value="F-BOX DOMAIN-CONTAINING PROTEIN"/>
    <property type="match status" value="1"/>
</dbReference>
<gene>
    <name evidence="1" type="ORF">C8A01DRAFT_47464</name>
</gene>
<evidence type="ECO:0000313" key="1">
    <source>
        <dbReference type="EMBL" id="KAK4039010.1"/>
    </source>
</evidence>
<protein>
    <recommendedName>
        <fullName evidence="3">F-box domain-containing protein</fullName>
    </recommendedName>
</protein>
<sequence length="552" mass="62969">MAASLDPDLPGILRLSPEIRQHIYREAGLGPGRYDGEAPVVYDLNGPNGHPETPFRRGSPLGFHGLLVSCRTIHAEAAALLYSSNWFIIRYHQRRSLDSLRALTPHALAHLTNLKIVLNQVSCHAPQKVRCEGRGGCCRLSSACSGEWDPGHQHDFPLDGSDLLAKRMLAEWQTTLSLVCDVHPEEVEAARLVDCHVRLCEGRESAELQRLAQEAALRGRGILSTGSPPSPAPPRPRLLHLPREVRLRILEFTDLITPWKEVSWSRAKRGYWIEEVQCHFGEYMRSCPPQFHPGCQFMRCSRPVHPQPTVGCFCRRWHSAFSSRCSCWAPPAPLFLVCRTLYQDANLVFYGGNRFIVVDGPFTCPLIPWEPPNYPHNTFAVSDFLRDVVPRHCLGHMRYLELVFAPFGYAPESAPQDDYAALLDWRETVDWVKDKINLPGLTLRLMMAGDSYYRPNGGKELTREQGNAILAGYLRILGPLQRLDAASNNGLARFHAEMVWPWRWTDWAVERDRELKDRAERFILGERYRDVAAREPPWSVWQWHSLTKDAYY</sequence>
<dbReference type="PANTHER" id="PTHR42085">
    <property type="entry name" value="F-BOX DOMAIN-CONTAINING PROTEIN"/>
    <property type="match status" value="1"/>
</dbReference>
<dbReference type="EMBL" id="MU854413">
    <property type="protein sequence ID" value="KAK4039010.1"/>
    <property type="molecule type" value="Genomic_DNA"/>
</dbReference>